<dbReference type="Gene3D" id="3.10.180.10">
    <property type="entry name" value="2,3-Dihydroxybiphenyl 1,2-Dioxygenase, domain 1"/>
    <property type="match status" value="1"/>
</dbReference>
<dbReference type="InterPro" id="IPR029068">
    <property type="entry name" value="Glyas_Bleomycin-R_OHBP_Dase"/>
</dbReference>
<comment type="caution">
    <text evidence="2">The sequence shown here is derived from an EMBL/GenBank/DDBJ whole genome shotgun (WGS) entry which is preliminary data.</text>
</comment>
<reference evidence="2 3" key="1">
    <citation type="journal article" date="2016" name="Environ. Microbiol.">
        <title>New Methyloceanibacter diversity from North Sea sediments includes methanotroph containing solely the soluble methane monooxygenase.</title>
        <authorList>
            <person name="Vekeman B."/>
            <person name="Kerckhof F.M."/>
            <person name="Cremers G."/>
            <person name="de Vos P."/>
            <person name="Vandamme P."/>
            <person name="Boon N."/>
            <person name="Op den Camp H.J."/>
            <person name="Heylen K."/>
        </authorList>
    </citation>
    <scope>NUCLEOTIDE SEQUENCE [LARGE SCALE GENOMIC DNA]</scope>
    <source>
        <strain evidence="2 3">R-67176</strain>
    </source>
</reference>
<dbReference type="AlphaFoldDB" id="A0A1E3VPW6"/>
<dbReference type="InterPro" id="IPR009725">
    <property type="entry name" value="3_dmu_93_MTrfase"/>
</dbReference>
<accession>A0A1E3VPW6</accession>
<dbReference type="CDD" id="cd06588">
    <property type="entry name" value="PhnB_like"/>
    <property type="match status" value="1"/>
</dbReference>
<keyword evidence="3" id="KW-1185">Reference proteome</keyword>
<dbReference type="SUPFAM" id="SSF54593">
    <property type="entry name" value="Glyoxalase/Bleomycin resistance protein/Dihydroxybiphenyl dioxygenase"/>
    <property type="match status" value="1"/>
</dbReference>
<name>A0A1E3VPW6_9HYPH</name>
<dbReference type="Pfam" id="PF06983">
    <property type="entry name" value="3-dmu-9_3-mt"/>
    <property type="match status" value="1"/>
</dbReference>
<dbReference type="PIRSF" id="PIRSF021700">
    <property type="entry name" value="3_dmu_93_MTrfase"/>
    <property type="match status" value="1"/>
</dbReference>
<feature type="domain" description="PhnB-like" evidence="1">
    <location>
        <begin position="6"/>
        <end position="115"/>
    </location>
</feature>
<evidence type="ECO:0000313" key="2">
    <source>
        <dbReference type="EMBL" id="ODR95361.1"/>
    </source>
</evidence>
<dbReference type="InterPro" id="IPR028973">
    <property type="entry name" value="PhnB-like"/>
</dbReference>
<gene>
    <name evidence="2" type="ORF">AUC70_06180</name>
</gene>
<dbReference type="STRING" id="1774970.AUC70_06180"/>
<dbReference type="PANTHER" id="PTHR33990:SF2">
    <property type="entry name" value="PHNB-LIKE DOMAIN-CONTAINING PROTEIN"/>
    <property type="match status" value="1"/>
</dbReference>
<protein>
    <recommendedName>
        <fullName evidence="1">PhnB-like domain-containing protein</fullName>
    </recommendedName>
</protein>
<dbReference type="EMBL" id="LPWE01000011">
    <property type="protein sequence ID" value="ODR95361.1"/>
    <property type="molecule type" value="Genomic_DNA"/>
</dbReference>
<evidence type="ECO:0000313" key="3">
    <source>
        <dbReference type="Proteomes" id="UP000094172"/>
    </source>
</evidence>
<organism evidence="2 3">
    <name type="scientific">Methyloceanibacter stevinii</name>
    <dbReference type="NCBI Taxonomy" id="1774970"/>
    <lineage>
        <taxon>Bacteria</taxon>
        <taxon>Pseudomonadati</taxon>
        <taxon>Pseudomonadota</taxon>
        <taxon>Alphaproteobacteria</taxon>
        <taxon>Hyphomicrobiales</taxon>
        <taxon>Hyphomicrobiaceae</taxon>
        <taxon>Methyloceanibacter</taxon>
    </lineage>
</organism>
<sequence>MSFKSKVRTCLWFESGGQGAAEFYVSLLPDSEIDGIYPHGQPNDPMVVEFTLAGAPMMILTAGPYHKLSPAASISVLTKDQRETDRLWSQLIERGGAESRCGWLVDRFGVSWQIVPEALPRLLGHPDAEAAGRAQAAMMQMTKIDIAALEAAAAGR</sequence>
<dbReference type="Proteomes" id="UP000094172">
    <property type="component" value="Unassembled WGS sequence"/>
</dbReference>
<proteinExistence type="predicted"/>
<evidence type="ECO:0000259" key="1">
    <source>
        <dbReference type="Pfam" id="PF06983"/>
    </source>
</evidence>
<dbReference type="PANTHER" id="PTHR33990">
    <property type="entry name" value="PROTEIN YJDN-RELATED"/>
    <property type="match status" value="1"/>
</dbReference>